<comment type="similarity">
    <text evidence="2">Belongs to the MGMT family.</text>
</comment>
<dbReference type="EC" id="2.1.1.63" evidence="3"/>
<evidence type="ECO:0000256" key="13">
    <source>
        <dbReference type="PIRSR" id="PIRSR000409-3"/>
    </source>
</evidence>
<dbReference type="InterPro" id="IPR004026">
    <property type="entry name" value="Ada_DNA_repair_Zn-bd"/>
</dbReference>
<feature type="domain" description="HTH araC/xylS-type" evidence="15">
    <location>
        <begin position="96"/>
        <end position="192"/>
    </location>
</feature>
<evidence type="ECO:0000313" key="17">
    <source>
        <dbReference type="Proteomes" id="UP000494115"/>
    </source>
</evidence>
<evidence type="ECO:0000256" key="6">
    <source>
        <dbReference type="ARBA" id="ARBA00022763"/>
    </source>
</evidence>
<dbReference type="EMBL" id="CADIKM010000016">
    <property type="protein sequence ID" value="CAB3792711.1"/>
    <property type="molecule type" value="Genomic_DNA"/>
</dbReference>
<keyword evidence="13" id="KW-0862">Zinc</keyword>
<dbReference type="PROSITE" id="PS00374">
    <property type="entry name" value="MGMT"/>
    <property type="match status" value="1"/>
</dbReference>
<dbReference type="AlphaFoldDB" id="A0A6S7BBK4"/>
<comment type="catalytic activity">
    <reaction evidence="11">
        <text>a 6-O-methyl-2'-deoxyguanosine in DNA + L-cysteinyl-[protein] = S-methyl-L-cysteinyl-[protein] + a 2'-deoxyguanosine in DNA</text>
        <dbReference type="Rhea" id="RHEA:24000"/>
        <dbReference type="Rhea" id="RHEA-COMP:10131"/>
        <dbReference type="Rhea" id="RHEA-COMP:10132"/>
        <dbReference type="Rhea" id="RHEA-COMP:11367"/>
        <dbReference type="Rhea" id="RHEA-COMP:11368"/>
        <dbReference type="ChEBI" id="CHEBI:29950"/>
        <dbReference type="ChEBI" id="CHEBI:82612"/>
        <dbReference type="ChEBI" id="CHEBI:85445"/>
        <dbReference type="ChEBI" id="CHEBI:85448"/>
        <dbReference type="EC" id="2.1.1.63"/>
    </reaction>
</comment>
<dbReference type="InterPro" id="IPR009057">
    <property type="entry name" value="Homeodomain-like_sf"/>
</dbReference>
<dbReference type="NCBIfam" id="TIGR00589">
    <property type="entry name" value="ogt"/>
    <property type="match status" value="1"/>
</dbReference>
<keyword evidence="4" id="KW-0489">Methyltransferase</keyword>
<dbReference type="Pfam" id="PF02870">
    <property type="entry name" value="Methyltransf_1N"/>
    <property type="match status" value="1"/>
</dbReference>
<dbReference type="InterPro" id="IPR035451">
    <property type="entry name" value="Ada-like_dom_sf"/>
</dbReference>
<dbReference type="GO" id="GO:0032259">
    <property type="term" value="P:methylation"/>
    <property type="evidence" value="ECO:0007669"/>
    <property type="project" value="UniProtKB-KW"/>
</dbReference>
<keyword evidence="13" id="KW-0479">Metal-binding</keyword>
<dbReference type="Proteomes" id="UP000494115">
    <property type="component" value="Unassembled WGS sequence"/>
</dbReference>
<evidence type="ECO:0000256" key="14">
    <source>
        <dbReference type="SAM" id="MobiDB-lite"/>
    </source>
</evidence>
<feature type="active site" description="Nucleophile; methyl group acceptor from methylphosphotriester" evidence="12">
    <location>
        <position position="46"/>
    </location>
</feature>
<dbReference type="Gene3D" id="1.10.10.10">
    <property type="entry name" value="Winged helix-like DNA-binding domain superfamily/Winged helix DNA-binding domain"/>
    <property type="match status" value="1"/>
</dbReference>
<dbReference type="InterPro" id="IPR001497">
    <property type="entry name" value="MethylDNA_cys_MeTrfase_AS"/>
</dbReference>
<dbReference type="InterPro" id="IPR036217">
    <property type="entry name" value="MethylDNA_cys_MeTrfase_DNAb"/>
</dbReference>
<evidence type="ECO:0000256" key="5">
    <source>
        <dbReference type="ARBA" id="ARBA00022679"/>
    </source>
</evidence>
<dbReference type="GO" id="GO:0003700">
    <property type="term" value="F:DNA-binding transcription factor activity"/>
    <property type="evidence" value="ECO:0007669"/>
    <property type="project" value="InterPro"/>
</dbReference>
<dbReference type="PROSITE" id="PS01124">
    <property type="entry name" value="HTH_ARAC_FAMILY_2"/>
    <property type="match status" value="1"/>
</dbReference>
<feature type="region of interest" description="Disordered" evidence="14">
    <location>
        <begin position="362"/>
        <end position="387"/>
    </location>
</feature>
<dbReference type="SUPFAM" id="SSF57884">
    <property type="entry name" value="Ada DNA repair protein, N-terminal domain (N-Ada 10)"/>
    <property type="match status" value="1"/>
</dbReference>
<keyword evidence="8" id="KW-0010">Activator</keyword>
<comment type="catalytic activity">
    <reaction evidence="1">
        <text>a 4-O-methyl-thymidine in DNA + L-cysteinyl-[protein] = a thymidine in DNA + S-methyl-L-cysteinyl-[protein]</text>
        <dbReference type="Rhea" id="RHEA:53428"/>
        <dbReference type="Rhea" id="RHEA-COMP:10131"/>
        <dbReference type="Rhea" id="RHEA-COMP:10132"/>
        <dbReference type="Rhea" id="RHEA-COMP:13555"/>
        <dbReference type="Rhea" id="RHEA-COMP:13556"/>
        <dbReference type="ChEBI" id="CHEBI:29950"/>
        <dbReference type="ChEBI" id="CHEBI:82612"/>
        <dbReference type="ChEBI" id="CHEBI:137386"/>
        <dbReference type="ChEBI" id="CHEBI:137387"/>
        <dbReference type="EC" id="2.1.1.63"/>
    </reaction>
</comment>
<keyword evidence="17" id="KW-1185">Reference proteome</keyword>
<keyword evidence="6" id="KW-0227">DNA damage</keyword>
<dbReference type="Pfam" id="PF02805">
    <property type="entry name" value="Ada_Zn_binding"/>
    <property type="match status" value="1"/>
</dbReference>
<dbReference type="GO" id="GO:0003908">
    <property type="term" value="F:methylated-DNA-[protein]-cysteine S-methyltransferase activity"/>
    <property type="evidence" value="ECO:0007669"/>
    <property type="project" value="UniProtKB-EC"/>
</dbReference>
<dbReference type="InterPro" id="IPR016221">
    <property type="entry name" value="Bifunct_regulatory_prot_Ada"/>
</dbReference>
<dbReference type="GO" id="GO:0043565">
    <property type="term" value="F:sequence-specific DNA binding"/>
    <property type="evidence" value="ECO:0007669"/>
    <property type="project" value="InterPro"/>
</dbReference>
<dbReference type="NCBIfam" id="NF011964">
    <property type="entry name" value="PRK15435.1"/>
    <property type="match status" value="1"/>
</dbReference>
<protein>
    <recommendedName>
        <fullName evidence="3">methylated-DNA--[protein]-cysteine S-methyltransferase</fullName>
        <ecNumber evidence="3">2.1.1.63</ecNumber>
    </recommendedName>
</protein>
<evidence type="ECO:0000256" key="11">
    <source>
        <dbReference type="ARBA" id="ARBA00049348"/>
    </source>
</evidence>
<dbReference type="SMART" id="SM00342">
    <property type="entry name" value="HTH_ARAC"/>
    <property type="match status" value="1"/>
</dbReference>
<dbReference type="Pfam" id="PF01035">
    <property type="entry name" value="DNA_binding_1"/>
    <property type="match status" value="1"/>
</dbReference>
<evidence type="ECO:0000256" key="4">
    <source>
        <dbReference type="ARBA" id="ARBA00022603"/>
    </source>
</evidence>
<feature type="binding site" evidence="13">
    <location>
        <position position="80"/>
    </location>
    <ligand>
        <name>Zn(2+)</name>
        <dbReference type="ChEBI" id="CHEBI:29105"/>
    </ligand>
</feature>
<dbReference type="CDD" id="cd06445">
    <property type="entry name" value="ATase"/>
    <property type="match status" value="1"/>
</dbReference>
<dbReference type="Gene3D" id="1.10.10.60">
    <property type="entry name" value="Homeodomain-like"/>
    <property type="match status" value="1"/>
</dbReference>
<feature type="binding site" evidence="13">
    <location>
        <position position="50"/>
    </location>
    <ligand>
        <name>Zn(2+)</name>
        <dbReference type="ChEBI" id="CHEBI:29105"/>
    </ligand>
</feature>
<keyword evidence="5" id="KW-0808">Transferase</keyword>
<organism evidence="16 17">
    <name type="scientific">Pararobbsia alpina</name>
    <dbReference type="NCBI Taxonomy" id="621374"/>
    <lineage>
        <taxon>Bacteria</taxon>
        <taxon>Pseudomonadati</taxon>
        <taxon>Pseudomonadota</taxon>
        <taxon>Betaproteobacteria</taxon>
        <taxon>Burkholderiales</taxon>
        <taxon>Burkholderiaceae</taxon>
        <taxon>Pararobbsia</taxon>
    </lineage>
</organism>
<dbReference type="PANTHER" id="PTHR10815">
    <property type="entry name" value="METHYLATED-DNA--PROTEIN-CYSTEINE METHYLTRANSFERASE"/>
    <property type="match status" value="1"/>
</dbReference>
<feature type="binding site" evidence="13">
    <location>
        <position position="77"/>
    </location>
    <ligand>
        <name>Zn(2+)</name>
        <dbReference type="ChEBI" id="CHEBI:29105"/>
    </ligand>
</feature>
<dbReference type="Gene3D" id="3.40.10.10">
    <property type="entry name" value="DNA Methylphosphotriester Repair Domain"/>
    <property type="match status" value="1"/>
</dbReference>
<dbReference type="InterPro" id="IPR014048">
    <property type="entry name" value="MethylDNA_cys_MeTrfase_DNA-bd"/>
</dbReference>
<dbReference type="PIRSF" id="PIRSF000409">
    <property type="entry name" value="Ada"/>
    <property type="match status" value="1"/>
</dbReference>
<feature type="active site" description="Nucleophile; methyl group acceptor from either O6-methylguanine or O4-methylthymine" evidence="12">
    <location>
        <position position="330"/>
    </location>
</feature>
<dbReference type="GO" id="GO:0006281">
    <property type="term" value="P:DNA repair"/>
    <property type="evidence" value="ECO:0007669"/>
    <property type="project" value="UniProtKB-KW"/>
</dbReference>
<dbReference type="RefSeq" id="WP_175105911.1">
    <property type="nucleotide sequence ID" value="NZ_CADIKM010000016.1"/>
</dbReference>
<evidence type="ECO:0000259" key="15">
    <source>
        <dbReference type="PROSITE" id="PS01124"/>
    </source>
</evidence>
<comment type="cofactor">
    <cofactor evidence="13">
        <name>Zn(2+)</name>
        <dbReference type="ChEBI" id="CHEBI:29105"/>
    </cofactor>
    <text evidence="13">Binds 1 zinc ion per subunit.</text>
</comment>
<evidence type="ECO:0000256" key="10">
    <source>
        <dbReference type="ARBA" id="ARBA00023204"/>
    </source>
</evidence>
<dbReference type="SUPFAM" id="SSF46767">
    <property type="entry name" value="Methylated DNA-protein cysteine methyltransferase, C-terminal domain"/>
    <property type="match status" value="1"/>
</dbReference>
<evidence type="ECO:0000256" key="8">
    <source>
        <dbReference type="ARBA" id="ARBA00023159"/>
    </source>
</evidence>
<dbReference type="InterPro" id="IPR008332">
    <property type="entry name" value="MethylG_MeTrfase_N"/>
</dbReference>
<dbReference type="InterPro" id="IPR018060">
    <property type="entry name" value="HTH_AraC"/>
</dbReference>
<evidence type="ECO:0000256" key="2">
    <source>
        <dbReference type="ARBA" id="ARBA00008711"/>
    </source>
</evidence>
<dbReference type="Pfam" id="PF12833">
    <property type="entry name" value="HTH_18"/>
    <property type="match status" value="1"/>
</dbReference>
<keyword evidence="7" id="KW-0805">Transcription regulation</keyword>
<dbReference type="SUPFAM" id="SSF46689">
    <property type="entry name" value="Homeodomain-like"/>
    <property type="match status" value="1"/>
</dbReference>
<gene>
    <name evidence="16" type="primary">ada</name>
    <name evidence="16" type="ORF">LMG28138_03383</name>
</gene>
<evidence type="ECO:0000256" key="3">
    <source>
        <dbReference type="ARBA" id="ARBA00011918"/>
    </source>
</evidence>
<proteinExistence type="inferred from homology"/>
<name>A0A6S7BBK4_9BURK</name>
<feature type="binding site" evidence="13">
    <location>
        <position position="46"/>
    </location>
    <ligand>
        <name>Zn(2+)</name>
        <dbReference type="ChEBI" id="CHEBI:29105"/>
    </ligand>
</feature>
<evidence type="ECO:0000256" key="9">
    <source>
        <dbReference type="ARBA" id="ARBA00023163"/>
    </source>
</evidence>
<dbReference type="GO" id="GO:0008270">
    <property type="term" value="F:zinc ion binding"/>
    <property type="evidence" value="ECO:0007669"/>
    <property type="project" value="InterPro"/>
</dbReference>
<dbReference type="Gene3D" id="3.30.160.70">
    <property type="entry name" value="Methylated DNA-protein cysteine methyltransferase domain"/>
    <property type="match status" value="1"/>
</dbReference>
<accession>A0A6S7BBK4</accession>
<dbReference type="InterPro" id="IPR036631">
    <property type="entry name" value="MGMT_N_sf"/>
</dbReference>
<evidence type="ECO:0000256" key="12">
    <source>
        <dbReference type="PIRSR" id="PIRSR000409-1"/>
    </source>
</evidence>
<dbReference type="InterPro" id="IPR036388">
    <property type="entry name" value="WH-like_DNA-bd_sf"/>
</dbReference>
<evidence type="ECO:0000256" key="7">
    <source>
        <dbReference type="ARBA" id="ARBA00023015"/>
    </source>
</evidence>
<dbReference type="FunFam" id="1.10.10.10:FF:000214">
    <property type="entry name" value="Methylated-DNA--protein-cysteine methyltransferase"/>
    <property type="match status" value="1"/>
</dbReference>
<evidence type="ECO:0000313" key="16">
    <source>
        <dbReference type="EMBL" id="CAB3792711.1"/>
    </source>
</evidence>
<reference evidence="16 17" key="1">
    <citation type="submission" date="2020-04" db="EMBL/GenBank/DDBJ databases">
        <authorList>
            <person name="De Canck E."/>
        </authorList>
    </citation>
    <scope>NUCLEOTIDE SEQUENCE [LARGE SCALE GENOMIC DNA]</scope>
    <source>
        <strain evidence="16 17">LMG 28138</strain>
    </source>
</reference>
<dbReference type="SUPFAM" id="SSF53155">
    <property type="entry name" value="Methylated DNA-protein cysteine methyltransferase domain"/>
    <property type="match status" value="1"/>
</dbReference>
<evidence type="ECO:0000256" key="1">
    <source>
        <dbReference type="ARBA" id="ARBA00001286"/>
    </source>
</evidence>
<keyword evidence="10" id="KW-0234">DNA repair</keyword>
<keyword evidence="9" id="KW-0804">Transcription</keyword>
<sequence>MKTTTADKASRAAETECDPRWADVVAHNLAADGHFFYSVASTGVYCRPSCSARLPRPENVTFHTNREAAEAAGFRPCKRCKPDGPPRAEHHAAIVTEACRIIEESDTLPDLETLAERIGMSRFHFHRVFRQATGLTPRAYAAAHRAKRVRSELDRSETVTQAIFDAGYNSNGRFYAKSNAVLGMTPRDYRNGGAGAEIRFAIGECSLGSILVAQSERGICAILLGDDPDVLARDLQDRFPRANLIGGDPAFEQLVARVVGFVEAPAIGLDLPLDVRGTAFQQRVWEALREIPAGETASYSAVATRIGAPRSVRAVAQACGANALAVAIPCHRVVRSDGSVSGYRWGVERKRALLDREAGKGLDAAGGGDTAAGQRDALSQDEAEVGA</sequence>
<dbReference type="PANTHER" id="PTHR10815:SF14">
    <property type="entry name" value="BIFUNCTIONAL TRANSCRIPTIONAL ACTIVATOR_DNA REPAIR ENZYME ADA"/>
    <property type="match status" value="1"/>
</dbReference>